<dbReference type="RefSeq" id="WP_194119124.1">
    <property type="nucleotide sequence ID" value="NZ_JACYGY010000001.1"/>
</dbReference>
<dbReference type="Gene3D" id="3.40.50.2300">
    <property type="match status" value="1"/>
</dbReference>
<gene>
    <name evidence="5" type="ORF">IEE83_02925</name>
</gene>
<dbReference type="PANTHER" id="PTHR45566">
    <property type="entry name" value="HTH-TYPE TRANSCRIPTIONAL REGULATOR YHJB-RELATED"/>
    <property type="match status" value="1"/>
</dbReference>
<name>A0ABR9W5W2_9BACT</name>
<keyword evidence="6" id="KW-1185">Reference proteome</keyword>
<dbReference type="SMART" id="SM00421">
    <property type="entry name" value="HTH_LUXR"/>
    <property type="match status" value="1"/>
</dbReference>
<comment type="caution">
    <text evidence="5">The sequence shown here is derived from an EMBL/GenBank/DDBJ whole genome shotgun (WGS) entry which is preliminary data.</text>
</comment>
<dbReference type="InterPro" id="IPR011006">
    <property type="entry name" value="CheY-like_superfamily"/>
</dbReference>
<dbReference type="PROSITE" id="PS50110">
    <property type="entry name" value="RESPONSE_REGULATORY"/>
    <property type="match status" value="1"/>
</dbReference>
<dbReference type="Pfam" id="PF00072">
    <property type="entry name" value="Response_reg"/>
    <property type="match status" value="1"/>
</dbReference>
<dbReference type="Proteomes" id="UP000634134">
    <property type="component" value="Unassembled WGS sequence"/>
</dbReference>
<dbReference type="PANTHER" id="PTHR45566:SF1">
    <property type="entry name" value="HTH-TYPE TRANSCRIPTIONAL REGULATOR YHJB-RELATED"/>
    <property type="match status" value="1"/>
</dbReference>
<feature type="domain" description="HTH luxR-type" evidence="3">
    <location>
        <begin position="144"/>
        <end position="209"/>
    </location>
</feature>
<reference evidence="6" key="1">
    <citation type="submission" date="2023-07" db="EMBL/GenBank/DDBJ databases">
        <title>Dyadobacter sp. nov 'subterranea' isolated from contaminted grondwater.</title>
        <authorList>
            <person name="Szabo I."/>
            <person name="Al-Omari J."/>
            <person name="Szerdahelyi S.G."/>
            <person name="Rado J."/>
        </authorList>
    </citation>
    <scope>NUCLEOTIDE SEQUENCE [LARGE SCALE GENOMIC DNA]</scope>
    <source>
        <strain evidence="6">UP-52</strain>
    </source>
</reference>
<organism evidence="5 6">
    <name type="scientific">Dyadobacter subterraneus</name>
    <dbReference type="NCBI Taxonomy" id="2773304"/>
    <lineage>
        <taxon>Bacteria</taxon>
        <taxon>Pseudomonadati</taxon>
        <taxon>Bacteroidota</taxon>
        <taxon>Cytophagia</taxon>
        <taxon>Cytophagales</taxon>
        <taxon>Spirosomataceae</taxon>
        <taxon>Dyadobacter</taxon>
    </lineage>
</organism>
<dbReference type="InterPro" id="IPR051015">
    <property type="entry name" value="EvgA-like"/>
</dbReference>
<dbReference type="PROSITE" id="PS50043">
    <property type="entry name" value="HTH_LUXR_2"/>
    <property type="match status" value="1"/>
</dbReference>
<comment type="caution">
    <text evidence="2">Lacks conserved residue(s) required for the propagation of feature annotation.</text>
</comment>
<dbReference type="Pfam" id="PF00196">
    <property type="entry name" value="GerE"/>
    <property type="match status" value="1"/>
</dbReference>
<keyword evidence="1" id="KW-0238">DNA-binding</keyword>
<accession>A0ABR9W5W2</accession>
<protein>
    <submittedName>
        <fullName evidence="5">Response regulator transcription factor</fullName>
    </submittedName>
</protein>
<evidence type="ECO:0000259" key="3">
    <source>
        <dbReference type="PROSITE" id="PS50043"/>
    </source>
</evidence>
<dbReference type="SUPFAM" id="SSF52172">
    <property type="entry name" value="CheY-like"/>
    <property type="match status" value="1"/>
</dbReference>
<dbReference type="EMBL" id="JACYGY010000001">
    <property type="protein sequence ID" value="MBE9460825.1"/>
    <property type="molecule type" value="Genomic_DNA"/>
</dbReference>
<evidence type="ECO:0000256" key="1">
    <source>
        <dbReference type="ARBA" id="ARBA00023125"/>
    </source>
</evidence>
<evidence type="ECO:0000313" key="5">
    <source>
        <dbReference type="EMBL" id="MBE9460825.1"/>
    </source>
</evidence>
<sequence length="213" mass="24480">MRQVLLINKDPDMHSDLNSLFQENNYESVILDEVETGNEALRKVVNDSYDMLILNLDLPNTNMLGLINKLRLLNQDLPILIYSLELEYIFIKRYLTSGVNGYCFFKNGDVGEILDAAVRISTGKWYISQEMVELIVEKALYSKKIDRFDNLDEQEFEILTHLIKGDTVANIAKIMGVHLPTVSVYKTRILDKLRITSLLELKNIIKIPLLSES</sequence>
<evidence type="ECO:0000313" key="6">
    <source>
        <dbReference type="Proteomes" id="UP000634134"/>
    </source>
</evidence>
<feature type="domain" description="Response regulatory" evidence="4">
    <location>
        <begin position="3"/>
        <end position="121"/>
    </location>
</feature>
<proteinExistence type="predicted"/>
<dbReference type="InterPro" id="IPR001789">
    <property type="entry name" value="Sig_transdc_resp-reg_receiver"/>
</dbReference>
<dbReference type="InterPro" id="IPR016032">
    <property type="entry name" value="Sig_transdc_resp-reg_C-effctor"/>
</dbReference>
<dbReference type="PROSITE" id="PS00622">
    <property type="entry name" value="HTH_LUXR_1"/>
    <property type="match status" value="1"/>
</dbReference>
<dbReference type="SUPFAM" id="SSF46894">
    <property type="entry name" value="C-terminal effector domain of the bipartite response regulators"/>
    <property type="match status" value="1"/>
</dbReference>
<evidence type="ECO:0000256" key="2">
    <source>
        <dbReference type="PROSITE-ProRule" id="PRU00169"/>
    </source>
</evidence>
<dbReference type="InterPro" id="IPR000792">
    <property type="entry name" value="Tscrpt_reg_LuxR_C"/>
</dbReference>
<evidence type="ECO:0000259" key="4">
    <source>
        <dbReference type="PROSITE" id="PS50110"/>
    </source>
</evidence>